<dbReference type="RefSeq" id="WP_188899029.1">
    <property type="nucleotide sequence ID" value="NZ_BMKS01000003.1"/>
</dbReference>
<dbReference type="SMART" id="SM00903">
    <property type="entry name" value="Flavin_Reduct"/>
    <property type="match status" value="1"/>
</dbReference>
<comment type="caution">
    <text evidence="3">The sequence shown here is derived from an EMBL/GenBank/DDBJ whole genome shotgun (WGS) entry which is preliminary data.</text>
</comment>
<accession>A0A8J2Z8Y3</accession>
<dbReference type="AlphaFoldDB" id="A0A8J2Z8Y3"/>
<dbReference type="GO" id="GO:0006208">
    <property type="term" value="P:pyrimidine nucleobase catabolic process"/>
    <property type="evidence" value="ECO:0007669"/>
    <property type="project" value="TreeGrafter"/>
</dbReference>
<dbReference type="EMBL" id="BMKS01000003">
    <property type="protein sequence ID" value="GGG24851.1"/>
    <property type="molecule type" value="Genomic_DNA"/>
</dbReference>
<gene>
    <name evidence="3" type="primary">rutF</name>
    <name evidence="3" type="ORF">GCM10010964_11090</name>
</gene>
<evidence type="ECO:0000259" key="2">
    <source>
        <dbReference type="SMART" id="SM00903"/>
    </source>
</evidence>
<keyword evidence="4" id="KW-1185">Reference proteome</keyword>
<dbReference type="InterPro" id="IPR050268">
    <property type="entry name" value="NADH-dep_flavin_reductase"/>
</dbReference>
<evidence type="ECO:0000313" key="3">
    <source>
        <dbReference type="EMBL" id="GGG24851.1"/>
    </source>
</evidence>
<dbReference type="PANTHER" id="PTHR30466:SF1">
    <property type="entry name" value="FMN REDUCTASE (NADH) RUTF"/>
    <property type="match status" value="1"/>
</dbReference>
<proteinExistence type="predicted"/>
<organism evidence="3 4">
    <name type="scientific">Caldovatus sediminis</name>
    <dbReference type="NCBI Taxonomy" id="2041189"/>
    <lineage>
        <taxon>Bacteria</taxon>
        <taxon>Pseudomonadati</taxon>
        <taxon>Pseudomonadota</taxon>
        <taxon>Alphaproteobacteria</taxon>
        <taxon>Acetobacterales</taxon>
        <taxon>Roseomonadaceae</taxon>
        <taxon>Caldovatus</taxon>
    </lineage>
</organism>
<evidence type="ECO:0000313" key="4">
    <source>
        <dbReference type="Proteomes" id="UP000597507"/>
    </source>
</evidence>
<sequence length="170" mass="17775">MTVPPERFRDAMARLGAAVNVITTGGPAGRGGLTASAVCSVTDDPPTLLVCMNRKASAHPLFKANGVLCVNTLAASQREVSDTFSGRTGLSGEDRFACARWTELATGAPVLEGAVASFDCRIVDVVERGTHSVVFAEVEAIRQGDPGGEALIYFARNYHRLGGPTPRDGG</sequence>
<dbReference type="GO" id="GO:0042602">
    <property type="term" value="F:riboflavin reductase (NADPH) activity"/>
    <property type="evidence" value="ECO:0007669"/>
    <property type="project" value="TreeGrafter"/>
</dbReference>
<dbReference type="Gene3D" id="2.30.110.10">
    <property type="entry name" value="Electron Transport, Fmn-binding Protein, Chain A"/>
    <property type="match status" value="1"/>
</dbReference>
<dbReference type="Pfam" id="PF01613">
    <property type="entry name" value="Flavin_Reduct"/>
    <property type="match status" value="1"/>
</dbReference>
<keyword evidence="1" id="KW-0560">Oxidoreductase</keyword>
<dbReference type="Proteomes" id="UP000597507">
    <property type="component" value="Unassembled WGS sequence"/>
</dbReference>
<dbReference type="SUPFAM" id="SSF50475">
    <property type="entry name" value="FMN-binding split barrel"/>
    <property type="match status" value="1"/>
</dbReference>
<evidence type="ECO:0000256" key="1">
    <source>
        <dbReference type="ARBA" id="ARBA00023002"/>
    </source>
</evidence>
<reference evidence="3 4" key="1">
    <citation type="journal article" date="2014" name="Int. J. Syst. Evol. Microbiol.">
        <title>Complete genome sequence of Corynebacterium casei LMG S-19264T (=DSM 44701T), isolated from a smear-ripened cheese.</title>
        <authorList>
            <consortium name="US DOE Joint Genome Institute (JGI-PGF)"/>
            <person name="Walter F."/>
            <person name="Albersmeier A."/>
            <person name="Kalinowski J."/>
            <person name="Ruckert C."/>
        </authorList>
    </citation>
    <scope>NUCLEOTIDE SEQUENCE [LARGE SCALE GENOMIC DNA]</scope>
    <source>
        <strain evidence="3 4">CGMCC 1.16330</strain>
    </source>
</reference>
<dbReference type="GO" id="GO:0010181">
    <property type="term" value="F:FMN binding"/>
    <property type="evidence" value="ECO:0007669"/>
    <property type="project" value="InterPro"/>
</dbReference>
<dbReference type="PANTHER" id="PTHR30466">
    <property type="entry name" value="FLAVIN REDUCTASE"/>
    <property type="match status" value="1"/>
</dbReference>
<dbReference type="InterPro" id="IPR012349">
    <property type="entry name" value="Split_barrel_FMN-bd"/>
</dbReference>
<name>A0A8J2Z8Y3_9PROT</name>
<feature type="domain" description="Flavin reductase like" evidence="2">
    <location>
        <begin position="12"/>
        <end position="160"/>
    </location>
</feature>
<protein>
    <submittedName>
        <fullName evidence="3">FMN reductase (NADH) RutF</fullName>
    </submittedName>
</protein>
<dbReference type="InterPro" id="IPR002563">
    <property type="entry name" value="Flavin_Rdtase-like_dom"/>
</dbReference>